<feature type="region of interest" description="Disordered" evidence="2">
    <location>
        <begin position="1008"/>
        <end position="1051"/>
    </location>
</feature>
<dbReference type="PROSITE" id="PS50878">
    <property type="entry name" value="RT_POL"/>
    <property type="match status" value="1"/>
</dbReference>
<feature type="compositionally biased region" description="Basic and acidic residues" evidence="2">
    <location>
        <begin position="1249"/>
        <end position="1258"/>
    </location>
</feature>
<feature type="domain" description="Reverse transcriptase" evidence="3">
    <location>
        <begin position="589"/>
        <end position="848"/>
    </location>
</feature>
<evidence type="ECO:0000313" key="4">
    <source>
        <dbReference type="EMBL" id="OLQ01412.1"/>
    </source>
</evidence>
<dbReference type="SUPFAM" id="SSF56672">
    <property type="entry name" value="DNA/RNA polymerases"/>
    <property type="match status" value="1"/>
</dbReference>
<dbReference type="CDD" id="cd01650">
    <property type="entry name" value="RT_nLTR_like"/>
    <property type="match status" value="1"/>
</dbReference>
<feature type="compositionally biased region" description="Basic and acidic residues" evidence="2">
    <location>
        <begin position="50"/>
        <end position="69"/>
    </location>
</feature>
<organism evidence="4 5">
    <name type="scientific">Symbiodinium microadriaticum</name>
    <name type="common">Dinoflagellate</name>
    <name type="synonym">Zooxanthella microadriatica</name>
    <dbReference type="NCBI Taxonomy" id="2951"/>
    <lineage>
        <taxon>Eukaryota</taxon>
        <taxon>Sar</taxon>
        <taxon>Alveolata</taxon>
        <taxon>Dinophyceae</taxon>
        <taxon>Suessiales</taxon>
        <taxon>Symbiodiniaceae</taxon>
        <taxon>Symbiodinium</taxon>
    </lineage>
</organism>
<gene>
    <name evidence="4" type="ORF">AK812_SmicGene15842</name>
</gene>
<feature type="region of interest" description="Disordered" evidence="2">
    <location>
        <begin position="1401"/>
        <end position="1439"/>
    </location>
</feature>
<reference evidence="4 5" key="1">
    <citation type="submission" date="2016-02" db="EMBL/GenBank/DDBJ databases">
        <title>Genome analysis of coral dinoflagellate symbionts highlights evolutionary adaptations to a symbiotic lifestyle.</title>
        <authorList>
            <person name="Aranda M."/>
            <person name="Li Y."/>
            <person name="Liew Y.J."/>
            <person name="Baumgarten S."/>
            <person name="Simakov O."/>
            <person name="Wilson M."/>
            <person name="Piel J."/>
            <person name="Ashoor H."/>
            <person name="Bougouffa S."/>
            <person name="Bajic V.B."/>
            <person name="Ryu T."/>
            <person name="Ravasi T."/>
            <person name="Bayer T."/>
            <person name="Micklem G."/>
            <person name="Kim H."/>
            <person name="Bhak J."/>
            <person name="Lajeunesse T.C."/>
            <person name="Voolstra C.R."/>
        </authorList>
    </citation>
    <scope>NUCLEOTIDE SEQUENCE [LARGE SCALE GENOMIC DNA]</scope>
    <source>
        <strain evidence="4 5">CCMP2467</strain>
    </source>
</reference>
<feature type="compositionally biased region" description="Basic and acidic residues" evidence="2">
    <location>
        <begin position="1008"/>
        <end position="1025"/>
    </location>
</feature>
<dbReference type="InterPro" id="IPR043502">
    <property type="entry name" value="DNA/RNA_pol_sf"/>
</dbReference>
<feature type="coiled-coil region" evidence="1">
    <location>
        <begin position="1557"/>
        <end position="1604"/>
    </location>
</feature>
<feature type="compositionally biased region" description="Basic and acidic residues" evidence="2">
    <location>
        <begin position="21"/>
        <end position="30"/>
    </location>
</feature>
<accession>A0A1Q9E1X8</accession>
<feature type="compositionally biased region" description="Basic and acidic residues" evidence="2">
    <location>
        <begin position="1300"/>
        <end position="1317"/>
    </location>
</feature>
<dbReference type="OrthoDB" id="410104at2759"/>
<protein>
    <submittedName>
        <fullName evidence="4">Putative 149 kDa protein</fullName>
    </submittedName>
</protein>
<feature type="region of interest" description="Disordered" evidence="2">
    <location>
        <begin position="1"/>
        <end position="69"/>
    </location>
</feature>
<feature type="region of interest" description="Disordered" evidence="2">
    <location>
        <begin position="1200"/>
        <end position="1322"/>
    </location>
</feature>
<name>A0A1Q9E1X8_SYMMI</name>
<evidence type="ECO:0000313" key="5">
    <source>
        <dbReference type="Proteomes" id="UP000186817"/>
    </source>
</evidence>
<keyword evidence="5" id="KW-1185">Reference proteome</keyword>
<dbReference type="Proteomes" id="UP000186817">
    <property type="component" value="Unassembled WGS sequence"/>
</dbReference>
<evidence type="ECO:0000256" key="1">
    <source>
        <dbReference type="SAM" id="Coils"/>
    </source>
</evidence>
<proteinExistence type="predicted"/>
<keyword evidence="1" id="KW-0175">Coiled coil</keyword>
<dbReference type="PANTHER" id="PTHR47027:SF20">
    <property type="entry name" value="REVERSE TRANSCRIPTASE-LIKE PROTEIN WITH RNA-DIRECTED DNA POLYMERASE DOMAIN"/>
    <property type="match status" value="1"/>
</dbReference>
<dbReference type="PANTHER" id="PTHR47027">
    <property type="entry name" value="REVERSE TRANSCRIPTASE DOMAIN-CONTAINING PROTEIN"/>
    <property type="match status" value="1"/>
</dbReference>
<feature type="region of interest" description="Disordered" evidence="2">
    <location>
        <begin position="1667"/>
        <end position="1698"/>
    </location>
</feature>
<evidence type="ECO:0000259" key="3">
    <source>
        <dbReference type="PROSITE" id="PS50878"/>
    </source>
</evidence>
<evidence type="ECO:0000256" key="2">
    <source>
        <dbReference type="SAM" id="MobiDB-lite"/>
    </source>
</evidence>
<dbReference type="EMBL" id="LSRX01000292">
    <property type="protein sequence ID" value="OLQ01412.1"/>
    <property type="molecule type" value="Genomic_DNA"/>
</dbReference>
<comment type="caution">
    <text evidence="4">The sequence shown here is derived from an EMBL/GenBank/DDBJ whole genome shotgun (WGS) entry which is preliminary data.</text>
</comment>
<dbReference type="InterPro" id="IPR000477">
    <property type="entry name" value="RT_dom"/>
</dbReference>
<feature type="compositionally biased region" description="Basic and acidic residues" evidence="2">
    <location>
        <begin position="1785"/>
        <end position="1807"/>
    </location>
</feature>
<feature type="compositionally biased region" description="Basic and acidic residues" evidence="2">
    <location>
        <begin position="1420"/>
        <end position="1435"/>
    </location>
</feature>
<dbReference type="Pfam" id="PF00078">
    <property type="entry name" value="RVT_1"/>
    <property type="match status" value="1"/>
</dbReference>
<feature type="region of interest" description="Disordered" evidence="2">
    <location>
        <begin position="1772"/>
        <end position="1813"/>
    </location>
</feature>
<sequence>MMTGTRPKAASPASMPIPGAHDPDLDHPLEDGPESMNLDGEGPPRLGGKRQTEREEPSPTRHRGETRAATLDDIRGLLMEQTRSLTESHQQDLHELKSATFKELGSIKKDVRMHGDYIAQIRDTQDKFEERLRQLEDRATGSTTAGSDSGRQNLMIFGGWPQDTQREVLLEELTQCLVRLGLQNTFEDYFCTGPRRGFAMALLSVESRETSSMIKRRMITIAQQVQKANITTPNMEQGKCLRASLGKRLILTIDPNMHQHLDTEYAAGNVWLRARLISSATRQPPHPGCAQGKLDKSWIDLQAIAEVLHVDSENLDKQWHDLMLRTNSVQSRLAGNAPEGGDFNTKLRWTDALDPQGDLRPTEARSEYVMSELGTCGLQMRARGHQIDGMAYKGARPRMVTKKPPVLDRVNQPILQKLASAHTKPKPSTRYIDPPEVKDLYRTAKRTKREQDWKAAHKARRTAQERWRTQQHENAAEGQWQSFRHLKAQGGTEWTVHYVDMAEQEKQEPQKWTVEHFRKLFQCAEPRNPPRWDKAVDTGHHFTLEDLRAALTRGKTNKAVGEDLVSFELIRSLCDDTTTEASFLEWMERIRCGEEMPKEWLRTVVTLLPKSEKPRGPKDLRPISVGASAAKVFGTMLLMRTRKYIQPAGPWQCAHGGRQTADYLCAAVKTFSLDTEWRLGLCWCKVDIQKAFDTLSRDRTLRLLRDQLPPEMFLEFKCWERLFYEGTAVLRTPWGDAEIAQGRGIRQGSVESPFLFAIAIEMAIQQCVKREDWPTCIPAAPDLPLAELLYMDDTILWAAGRAAMVKKYQIFKEELARWGLKVNPEKTSFYQSPHSTSPGPIVLDGMSIQPAASLQVFGIPLSVPLKPTALMDTAMAKASKKFCVNKHIFMARAPLKHKLKTFRAVVGGAALWYSSAITPTSQVGLCYGCSMGIRKDTVTEVKLPAEVTVCCSVSPAYMAMKLPLKFWLFVGWTTTAAGIDSPARDAWGPTGTNIIPTAAEFDTHAKHYEHHDDTTTSDSKDDKKARTSRSRSSTPAGEPHGFQGNEYDHDQDSMQSEYYEQKRWEDDEEVSTFQLAPSTSVLWPGIATMVSMTAGFDEFAPGEAPAWFWAMVDQGQELVRDGADGERLGAMLLQALLDLDDRQLLADMDLHYNGILRAIHQEQSRHHPRRHQLACEDTESRRYVDKVVGTIVHHWLHGNSVRRKRPRSTPAQAETDIEDHDNTEDHDTDVTGFMEKGTRDRRHASPTRLWKELPDSHKTHTTRRLLPPWKKQNNPPYRAQPRQPPGPPPGEATARAPGKRRCEASPVEEPRTPKEEPTTPEEMTLDDALAVWKALFEFEQLELGAQSDNPVLPQGLLDNIVETLVDRPMVEHQVLIEALPTFLGKLQIDIATALERAKNLRRRLEGDEPASSTDPPTNRGADKEKGTDEHKPDYHEEYDDEAVYMQTDIREAINSPKKEMPLLDKLHRAFLQLRPSTASSRALRLMSLLQDHNPEDYLAVDRGALEALLVAINSETPPMPQADELLMEHSWCNIWWGRLRGQDHPGYDDSELELHHVEEVQAARERAIREAEEADQDARELAMQRRMEEMAEQHMEQLKSSETQRQDDMVMEAALGHSQGRPKKRLCVGICITDGVQTKAWDWELAEDRPLQVHIRAEARTIPGQWYRAGRPIPDRDVPEVLRNQDTGTGKGEESKCKSAPRFAYDLQKPATQELHRRWKQGEISDQTLVSIAGIDMLAFFQANEEITPDELQNLSHRDTMDLQPVTVPDIVEPVPPPQCAPTQIHDREEAQATTEDSEHTAEREEPTNSDVS</sequence>